<sequence>MNKSSGYDCKFCVRNFKEKFNYDRHILCCEFFHKSVRERNNEVEIIESLPTQIQMYQLIQELAIRVNRLEKDNRKLLQSQKRKINILDWLNENNKQPSIIFSTWLSGIVYQNIANQLEIVFHNDLTSGIIRLFDNVFSDCNSDKIPICAFDNKPNTFYIYDFRNHHMTDTDSGDNTPIWMILSVSEFNMILKRICHRFLVEFKKNWYDNNKHMIDNDETYKDKYIFYYKNILGGDQSEDIRSHKIRTWLFNRLKTNIQHYTIT</sequence>
<reference evidence="2" key="1">
    <citation type="journal article" date="2020" name="Nature">
        <title>Giant virus diversity and host interactions through global metagenomics.</title>
        <authorList>
            <person name="Schulz F."/>
            <person name="Roux S."/>
            <person name="Paez-Espino D."/>
            <person name="Jungbluth S."/>
            <person name="Walsh D.A."/>
            <person name="Denef V.J."/>
            <person name="McMahon K.D."/>
            <person name="Konstantinidis K.T."/>
            <person name="Eloe-Fadrosh E.A."/>
            <person name="Kyrpides N.C."/>
            <person name="Woyke T."/>
        </authorList>
    </citation>
    <scope>NUCLEOTIDE SEQUENCE</scope>
    <source>
        <strain evidence="2">GVMAG-M-3300023174-24</strain>
    </source>
</reference>
<dbReference type="AlphaFoldDB" id="A0A6C0DMI6"/>
<dbReference type="InterPro" id="IPR013087">
    <property type="entry name" value="Znf_C2H2_type"/>
</dbReference>
<name>A0A6C0DMI6_9ZZZZ</name>
<evidence type="ECO:0000259" key="1">
    <source>
        <dbReference type="PROSITE" id="PS50157"/>
    </source>
</evidence>
<dbReference type="EMBL" id="MN739638">
    <property type="protein sequence ID" value="QHT17494.1"/>
    <property type="molecule type" value="Genomic_DNA"/>
</dbReference>
<accession>A0A6C0DMI6</accession>
<dbReference type="PROSITE" id="PS50157">
    <property type="entry name" value="ZINC_FINGER_C2H2_2"/>
    <property type="match status" value="1"/>
</dbReference>
<feature type="domain" description="C2H2-type" evidence="1">
    <location>
        <begin position="7"/>
        <end position="38"/>
    </location>
</feature>
<organism evidence="2">
    <name type="scientific">viral metagenome</name>
    <dbReference type="NCBI Taxonomy" id="1070528"/>
    <lineage>
        <taxon>unclassified sequences</taxon>
        <taxon>metagenomes</taxon>
        <taxon>organismal metagenomes</taxon>
    </lineage>
</organism>
<protein>
    <recommendedName>
        <fullName evidence="1">C2H2-type domain-containing protein</fullName>
    </recommendedName>
</protein>
<proteinExistence type="predicted"/>
<evidence type="ECO:0000313" key="2">
    <source>
        <dbReference type="EMBL" id="QHT17494.1"/>
    </source>
</evidence>